<evidence type="ECO:0000313" key="8">
    <source>
        <dbReference type="EMBL" id="QNP71913.1"/>
    </source>
</evidence>
<name>A0A7H0IGJ7_9ACTN</name>
<dbReference type="SUPFAM" id="SSF51905">
    <property type="entry name" value="FAD/NAD(P)-binding domain"/>
    <property type="match status" value="1"/>
</dbReference>
<feature type="region of interest" description="Disordered" evidence="6">
    <location>
        <begin position="361"/>
        <end position="389"/>
    </location>
</feature>
<dbReference type="EMBL" id="CP060828">
    <property type="protein sequence ID" value="QNP71913.1"/>
    <property type="molecule type" value="Genomic_DNA"/>
</dbReference>
<dbReference type="GO" id="GO:0019646">
    <property type="term" value="P:aerobic electron transport chain"/>
    <property type="evidence" value="ECO:0007669"/>
    <property type="project" value="TreeGrafter"/>
</dbReference>
<dbReference type="KEGG" id="sroi:IAG44_22525"/>
<organism evidence="8 9">
    <name type="scientific">Streptomyces roseirectus</name>
    <dbReference type="NCBI Taxonomy" id="2768066"/>
    <lineage>
        <taxon>Bacteria</taxon>
        <taxon>Bacillati</taxon>
        <taxon>Actinomycetota</taxon>
        <taxon>Actinomycetes</taxon>
        <taxon>Kitasatosporales</taxon>
        <taxon>Streptomycetaceae</taxon>
        <taxon>Streptomyces</taxon>
    </lineage>
</organism>
<evidence type="ECO:0000256" key="1">
    <source>
        <dbReference type="ARBA" id="ARBA00001974"/>
    </source>
</evidence>
<gene>
    <name evidence="8" type="ORF">IAG44_22525</name>
</gene>
<evidence type="ECO:0000259" key="7">
    <source>
        <dbReference type="Pfam" id="PF07992"/>
    </source>
</evidence>
<evidence type="ECO:0000256" key="5">
    <source>
        <dbReference type="ARBA" id="ARBA00023002"/>
    </source>
</evidence>
<evidence type="ECO:0000256" key="2">
    <source>
        <dbReference type="ARBA" id="ARBA00005272"/>
    </source>
</evidence>
<dbReference type="AlphaFoldDB" id="A0A7H0IGJ7"/>
<dbReference type="InterPro" id="IPR036188">
    <property type="entry name" value="FAD/NAD-bd_sf"/>
</dbReference>
<keyword evidence="4" id="KW-0274">FAD</keyword>
<evidence type="ECO:0000256" key="4">
    <source>
        <dbReference type="ARBA" id="ARBA00022827"/>
    </source>
</evidence>
<dbReference type="Proteomes" id="UP000516052">
    <property type="component" value="Chromosome"/>
</dbReference>
<evidence type="ECO:0000313" key="9">
    <source>
        <dbReference type="Proteomes" id="UP000516052"/>
    </source>
</evidence>
<dbReference type="Pfam" id="PF07992">
    <property type="entry name" value="Pyr_redox_2"/>
    <property type="match status" value="1"/>
</dbReference>
<keyword evidence="9" id="KW-1185">Reference proteome</keyword>
<feature type="compositionally biased region" description="Basic and acidic residues" evidence="6">
    <location>
        <begin position="373"/>
        <end position="382"/>
    </location>
</feature>
<evidence type="ECO:0000256" key="6">
    <source>
        <dbReference type="SAM" id="MobiDB-lite"/>
    </source>
</evidence>
<dbReference type="Gene3D" id="3.50.50.100">
    <property type="match status" value="1"/>
</dbReference>
<dbReference type="PRINTS" id="PR00368">
    <property type="entry name" value="FADPNR"/>
</dbReference>
<feature type="domain" description="FAD/NAD(P)-binding" evidence="7">
    <location>
        <begin position="7"/>
        <end position="274"/>
    </location>
</feature>
<protein>
    <submittedName>
        <fullName evidence="8">FAD-dependent oxidoreductase</fullName>
    </submittedName>
</protein>
<dbReference type="InterPro" id="IPR051169">
    <property type="entry name" value="NADH-Q_oxidoreductase"/>
</dbReference>
<comment type="cofactor">
    <cofactor evidence="1">
        <name>FAD</name>
        <dbReference type="ChEBI" id="CHEBI:57692"/>
    </cofactor>
</comment>
<sequence length="389" mass="41039">MGGNTGVVVVGGGYAGVMAANRLARAEGVEVTLVNARAEFVQRIRLHQVAAGTHEAVVEYRKVLSEKVRLVVDSVMEIDARGRVLRTEKGVIGYDYLVYAVGSGAAGQQAPGVREFAYPLASLEEAREVRTALEAAPDARVAVVGGGATGIEIAAELAEQGRRVTLICGGVLNPYLHEKGRETIRERLVGLGVTVLDEAKAAEVTETSVRLADGTLIPSQITVWTAGFSVPDLALRSGLSTDATGRLITDDTLTSIDDEHIVAAGDAAAPKDASYRMGCQSAVQLGPQAAETVLSRIAGTQPAPIHVAFAGQCLSLGRRTGVFQISERDDTAKASHLRGRTGGVVKEFICRSTVWQLAFEARKAGKSKNSKGQGEKPKDSHRQQPVAAH</sequence>
<dbReference type="InterPro" id="IPR023753">
    <property type="entry name" value="FAD/NAD-binding_dom"/>
</dbReference>
<dbReference type="GO" id="GO:0003955">
    <property type="term" value="F:NAD(P)H dehydrogenase (quinone) activity"/>
    <property type="evidence" value="ECO:0007669"/>
    <property type="project" value="TreeGrafter"/>
</dbReference>
<dbReference type="PANTHER" id="PTHR42913:SF3">
    <property type="entry name" value="64 KDA MITOCHONDRIAL NADH DEHYDROGENASE (EUROFUNG)"/>
    <property type="match status" value="1"/>
</dbReference>
<dbReference type="PRINTS" id="PR00469">
    <property type="entry name" value="PNDRDTASEII"/>
</dbReference>
<keyword evidence="3" id="KW-0285">Flavoprotein</keyword>
<dbReference type="PANTHER" id="PTHR42913">
    <property type="entry name" value="APOPTOSIS-INDUCING FACTOR 1"/>
    <property type="match status" value="1"/>
</dbReference>
<reference evidence="8 9" key="1">
    <citation type="submission" date="2020-08" db="EMBL/GenBank/DDBJ databases">
        <title>A novel species.</title>
        <authorList>
            <person name="Gao J."/>
        </authorList>
    </citation>
    <scope>NUCLEOTIDE SEQUENCE [LARGE SCALE GENOMIC DNA]</scope>
    <source>
        <strain evidence="8 9">CRXT-G-22</strain>
    </source>
</reference>
<accession>A0A7H0IGJ7</accession>
<keyword evidence="5" id="KW-0560">Oxidoreductase</keyword>
<dbReference type="RefSeq" id="WP_187748871.1">
    <property type="nucleotide sequence ID" value="NZ_CP060828.1"/>
</dbReference>
<proteinExistence type="inferred from homology"/>
<comment type="similarity">
    <text evidence="2">Belongs to the NADH dehydrogenase family.</text>
</comment>
<evidence type="ECO:0000256" key="3">
    <source>
        <dbReference type="ARBA" id="ARBA00022630"/>
    </source>
</evidence>